<proteinExistence type="predicted"/>
<dbReference type="PANTHER" id="PTHR23146">
    <property type="entry name" value="LEO1 PROTEIN"/>
    <property type="match status" value="1"/>
</dbReference>
<feature type="region of interest" description="Disordered" evidence="1">
    <location>
        <begin position="355"/>
        <end position="416"/>
    </location>
</feature>
<feature type="compositionally biased region" description="Basic and acidic residues" evidence="1">
    <location>
        <begin position="477"/>
        <end position="488"/>
    </location>
</feature>
<dbReference type="GO" id="GO:1990269">
    <property type="term" value="F:RNA polymerase II C-terminal domain phosphoserine binding"/>
    <property type="evidence" value="ECO:0007669"/>
    <property type="project" value="TreeGrafter"/>
</dbReference>
<dbReference type="PANTHER" id="PTHR23146:SF0">
    <property type="entry name" value="RNA POLYMERASE-ASSOCIATED PROTEIN LEO1"/>
    <property type="match status" value="1"/>
</dbReference>
<dbReference type="AlphaFoldDB" id="A0A7M5UY91"/>
<evidence type="ECO:0000313" key="3">
    <source>
        <dbReference type="Proteomes" id="UP000594262"/>
    </source>
</evidence>
<feature type="compositionally biased region" description="Basic and acidic residues" evidence="1">
    <location>
        <begin position="363"/>
        <end position="400"/>
    </location>
</feature>
<dbReference type="GO" id="GO:0016593">
    <property type="term" value="C:Cdc73/Paf1 complex"/>
    <property type="evidence" value="ECO:0007669"/>
    <property type="project" value="InterPro"/>
</dbReference>
<reference evidence="2" key="1">
    <citation type="submission" date="2021-01" db="UniProtKB">
        <authorList>
            <consortium name="EnsemblMetazoa"/>
        </authorList>
    </citation>
    <scope>IDENTIFICATION</scope>
</reference>
<dbReference type="Pfam" id="PF04004">
    <property type="entry name" value="Leo1"/>
    <property type="match status" value="1"/>
</dbReference>
<evidence type="ECO:0008006" key="4">
    <source>
        <dbReference type="Google" id="ProtNLM"/>
    </source>
</evidence>
<feature type="region of interest" description="Disordered" evidence="1">
    <location>
        <begin position="1"/>
        <end position="195"/>
    </location>
</feature>
<keyword evidence="3" id="KW-1185">Reference proteome</keyword>
<dbReference type="Proteomes" id="UP000594262">
    <property type="component" value="Unplaced"/>
</dbReference>
<dbReference type="InterPro" id="IPR007149">
    <property type="entry name" value="Leo1"/>
</dbReference>
<feature type="compositionally biased region" description="Acidic residues" evidence="1">
    <location>
        <begin position="500"/>
        <end position="509"/>
    </location>
</feature>
<accession>A0A7M5UY91</accession>
<dbReference type="OrthoDB" id="20844at2759"/>
<feature type="compositionally biased region" description="Low complexity" evidence="1">
    <location>
        <begin position="10"/>
        <end position="23"/>
    </location>
</feature>
<evidence type="ECO:0000313" key="2">
    <source>
        <dbReference type="EnsemblMetazoa" id="CLYHEMP006123.1"/>
    </source>
</evidence>
<feature type="compositionally biased region" description="Basic and acidic residues" evidence="1">
    <location>
        <begin position="168"/>
        <end position="184"/>
    </location>
</feature>
<feature type="compositionally biased region" description="Acidic residues" evidence="1">
    <location>
        <begin position="465"/>
        <end position="476"/>
    </location>
</feature>
<sequence length="509" mass="57377">MSEEMVNLFGSGSDDSNDNNMSSPERGGDNNEEQGDNDGPHEEMQSTQSQMKDLFGAESDASKDSSDSATSSDEGNAAEPKASSDVNFDEPKEENSDEEGRDPPQQASSDSDSDMGIGRNKSSTGGGASAAPTTQDLFGEDVSSDEETQDKPSTSFRPDISPLSGDEDSMRFSERRIPSPSKDKEDEEEEDEGLSISIELPRCNISLGKELYFVKLPNFLSVDTKPFDSNYYEDISSDEDEILDEEGRARLKLKVENTIRWRYSKDKDGEEIKESNCRFVRWSDGSLSMHLGNEVFDVFKMKVDGEQNHLFVQQGTGLQAQAVFKNKLSFRPHSTTSQTHRKMTQSIADRMNKAQKVKMMPAMEKDPESQRESALKKEDERLRAANRRESQQRRMREKSHLKGLSSGYLNDNDDDDGYENSIAAIKADYKNKKRRPLDIYDDDEDEESEDSAKEDRLRKAKQLNDDDEDDDGDEFDADTRRKRDELATRKKKAGRKIIESDEDSDAESD</sequence>
<organism evidence="2 3">
    <name type="scientific">Clytia hemisphaerica</name>
    <dbReference type="NCBI Taxonomy" id="252671"/>
    <lineage>
        <taxon>Eukaryota</taxon>
        <taxon>Metazoa</taxon>
        <taxon>Cnidaria</taxon>
        <taxon>Hydrozoa</taxon>
        <taxon>Hydroidolina</taxon>
        <taxon>Leptothecata</taxon>
        <taxon>Obeliida</taxon>
        <taxon>Clytiidae</taxon>
        <taxon>Clytia</taxon>
    </lineage>
</organism>
<dbReference type="GeneID" id="136813366"/>
<feature type="compositionally biased region" description="Acidic residues" evidence="1">
    <location>
        <begin position="439"/>
        <end position="449"/>
    </location>
</feature>
<name>A0A7M5UY91_9CNID</name>
<dbReference type="GO" id="GO:0006368">
    <property type="term" value="P:transcription elongation by RNA polymerase II"/>
    <property type="evidence" value="ECO:0007669"/>
    <property type="project" value="InterPro"/>
</dbReference>
<dbReference type="GO" id="GO:0032968">
    <property type="term" value="P:positive regulation of transcription elongation by RNA polymerase II"/>
    <property type="evidence" value="ECO:0007669"/>
    <property type="project" value="TreeGrafter"/>
</dbReference>
<evidence type="ECO:0000256" key="1">
    <source>
        <dbReference type="SAM" id="MobiDB-lite"/>
    </source>
</evidence>
<feature type="compositionally biased region" description="Acidic residues" evidence="1">
    <location>
        <begin position="138"/>
        <end position="148"/>
    </location>
</feature>
<dbReference type="RefSeq" id="XP_066925976.1">
    <property type="nucleotide sequence ID" value="XM_067069875.1"/>
</dbReference>
<protein>
    <recommendedName>
        <fullName evidence="4">RNA polymerase-associated protein LEO1</fullName>
    </recommendedName>
</protein>
<dbReference type="EnsemblMetazoa" id="CLYHEMT006123.1">
    <property type="protein sequence ID" value="CLYHEMP006123.1"/>
    <property type="gene ID" value="CLYHEMG006123"/>
</dbReference>
<feature type="region of interest" description="Disordered" evidence="1">
    <location>
        <begin position="433"/>
        <end position="509"/>
    </location>
</feature>